<sequence>MGGGGFPQEKFERRGFLTTVQQLLEASLGFILGSESRVGTQARPWLMASRFRVSSFVTWAQSSFACSRIPKATRFRTVLLPRCFPVPGPGPALSPLPLKTPSPKLFPSQERVRPAPGAFGHELCLSIFDAVQQPSRCSDRPGAKVARHEARRFSLFQAQLGSRTFVWSGIRMHSNGSHLASTLLCRMLPWEPPFMWCSWFERAPCVHSFLARTWISVHVVGVFRDLDDRTAGEVEMRGWSPLGAVFGVSSCLSNRTSPMQASPLGVASQVAENSDGAVALELELRTVAIDPLRHARDGFPKNIRD</sequence>
<comment type="caution">
    <text evidence="1">The sequence shown here is derived from an EMBL/GenBank/DDBJ whole genome shotgun (WGS) entry which is preliminary data.</text>
</comment>
<dbReference type="Proteomes" id="UP001367508">
    <property type="component" value="Unassembled WGS sequence"/>
</dbReference>
<evidence type="ECO:0000313" key="2">
    <source>
        <dbReference type="Proteomes" id="UP001367508"/>
    </source>
</evidence>
<proteinExistence type="predicted"/>
<accession>A0AAN9KCY3</accession>
<gene>
    <name evidence="1" type="ORF">VNO77_39054</name>
</gene>
<organism evidence="1 2">
    <name type="scientific">Canavalia gladiata</name>
    <name type="common">Sword bean</name>
    <name type="synonym">Dolichos gladiatus</name>
    <dbReference type="NCBI Taxonomy" id="3824"/>
    <lineage>
        <taxon>Eukaryota</taxon>
        <taxon>Viridiplantae</taxon>
        <taxon>Streptophyta</taxon>
        <taxon>Embryophyta</taxon>
        <taxon>Tracheophyta</taxon>
        <taxon>Spermatophyta</taxon>
        <taxon>Magnoliopsida</taxon>
        <taxon>eudicotyledons</taxon>
        <taxon>Gunneridae</taxon>
        <taxon>Pentapetalae</taxon>
        <taxon>rosids</taxon>
        <taxon>fabids</taxon>
        <taxon>Fabales</taxon>
        <taxon>Fabaceae</taxon>
        <taxon>Papilionoideae</taxon>
        <taxon>50 kb inversion clade</taxon>
        <taxon>NPAAA clade</taxon>
        <taxon>indigoferoid/millettioid clade</taxon>
        <taxon>Phaseoleae</taxon>
        <taxon>Canavalia</taxon>
    </lineage>
</organism>
<reference evidence="1 2" key="1">
    <citation type="submission" date="2024-01" db="EMBL/GenBank/DDBJ databases">
        <title>The genomes of 5 underutilized Papilionoideae crops provide insights into root nodulation and disease resistanc.</title>
        <authorList>
            <person name="Jiang F."/>
        </authorList>
    </citation>
    <scope>NUCLEOTIDE SEQUENCE [LARGE SCALE GENOMIC DNA]</scope>
    <source>
        <strain evidence="1">LVBAO_FW01</strain>
        <tissue evidence="1">Leaves</tissue>
    </source>
</reference>
<name>A0AAN9KCY3_CANGL</name>
<dbReference type="EMBL" id="JAYMYQ010000009">
    <property type="protein sequence ID" value="KAK7313852.1"/>
    <property type="molecule type" value="Genomic_DNA"/>
</dbReference>
<protein>
    <submittedName>
        <fullName evidence="1">Uncharacterized protein</fullName>
    </submittedName>
</protein>
<dbReference type="AlphaFoldDB" id="A0AAN9KCY3"/>
<evidence type="ECO:0000313" key="1">
    <source>
        <dbReference type="EMBL" id="KAK7313852.1"/>
    </source>
</evidence>
<keyword evidence="2" id="KW-1185">Reference proteome</keyword>